<dbReference type="Pfam" id="PF00294">
    <property type="entry name" value="PfkB"/>
    <property type="match status" value="1"/>
</dbReference>
<evidence type="ECO:0000313" key="7">
    <source>
        <dbReference type="Proteomes" id="UP000095141"/>
    </source>
</evidence>
<evidence type="ECO:0000313" key="6">
    <source>
        <dbReference type="EMBL" id="OCX46740.1"/>
    </source>
</evidence>
<dbReference type="InterPro" id="IPR011611">
    <property type="entry name" value="PfkB_dom"/>
</dbReference>
<protein>
    <submittedName>
        <fullName evidence="6">Ribokinase</fullName>
    </submittedName>
</protein>
<feature type="domain" description="Carbohydrate kinase PfkB" evidence="5">
    <location>
        <begin position="4"/>
        <end position="291"/>
    </location>
</feature>
<dbReference type="PANTHER" id="PTHR10584:SF166">
    <property type="entry name" value="RIBOKINASE"/>
    <property type="match status" value="1"/>
</dbReference>
<dbReference type="InterPro" id="IPR002173">
    <property type="entry name" value="Carboh/pur_kinase_PfkB_CS"/>
</dbReference>
<dbReference type="GO" id="GO:0005829">
    <property type="term" value="C:cytosol"/>
    <property type="evidence" value="ECO:0007669"/>
    <property type="project" value="TreeGrafter"/>
</dbReference>
<dbReference type="SUPFAM" id="SSF53613">
    <property type="entry name" value="Ribokinase-like"/>
    <property type="match status" value="1"/>
</dbReference>
<dbReference type="PRINTS" id="PR00990">
    <property type="entry name" value="RIBOKINASE"/>
</dbReference>
<dbReference type="EMBL" id="MCNS01000022">
    <property type="protein sequence ID" value="OCX46740.1"/>
    <property type="molecule type" value="Genomic_DNA"/>
</dbReference>
<sequence>MTKKSLIIGAAFVDVIMDVAQMPTSGSDVTAKLKSYNVGGCAFNVYGAIKHYLGANSADLFVPVGKGQYSEIVRKTMNYSKIPILLEDNHQDNGWDLCLVEPNGERTFITVPGIERDWKDEWFSKINLSDYTYFYVSGYEMEDVKSANLLLDHLEQRDNDSYILFDVSPRISHIDSRILNRLITKGVIINANEDEIGFLSDRETLEEKTSDVFGKTDEPVLVTLGAKGTYLYDDNGGRIISSDKVENVVNTIGAGDTHCGGVIAGLLNGNSFAEVCKIGNNLSAQVIQQEAGSLI</sequence>
<evidence type="ECO:0000256" key="4">
    <source>
        <dbReference type="RuleBase" id="RU003704"/>
    </source>
</evidence>
<dbReference type="InterPro" id="IPR002139">
    <property type="entry name" value="Ribo/fructo_kinase"/>
</dbReference>
<keyword evidence="2 4" id="KW-0808">Transferase</keyword>
<evidence type="ECO:0000259" key="5">
    <source>
        <dbReference type="Pfam" id="PF00294"/>
    </source>
</evidence>
<dbReference type="AlphaFoldDB" id="A0A1C2G5Q3"/>
<dbReference type="Proteomes" id="UP000095141">
    <property type="component" value="Unassembled WGS sequence"/>
</dbReference>
<organism evidence="6 7">
    <name type="scientific">Limosilactobacillus reuteri</name>
    <name type="common">Lactobacillus reuteri</name>
    <dbReference type="NCBI Taxonomy" id="1598"/>
    <lineage>
        <taxon>Bacteria</taxon>
        <taxon>Bacillati</taxon>
        <taxon>Bacillota</taxon>
        <taxon>Bacilli</taxon>
        <taxon>Lactobacillales</taxon>
        <taxon>Lactobacillaceae</taxon>
        <taxon>Limosilactobacillus</taxon>
    </lineage>
</organism>
<dbReference type="GO" id="GO:0006796">
    <property type="term" value="P:phosphate-containing compound metabolic process"/>
    <property type="evidence" value="ECO:0007669"/>
    <property type="project" value="UniProtKB-ARBA"/>
</dbReference>
<dbReference type="PANTHER" id="PTHR10584">
    <property type="entry name" value="SUGAR KINASE"/>
    <property type="match status" value="1"/>
</dbReference>
<dbReference type="InterPro" id="IPR029056">
    <property type="entry name" value="Ribokinase-like"/>
</dbReference>
<accession>A0A1C2G5Q3</accession>
<evidence type="ECO:0000256" key="3">
    <source>
        <dbReference type="ARBA" id="ARBA00022777"/>
    </source>
</evidence>
<comment type="similarity">
    <text evidence="1 4">Belongs to the carbohydrate kinase PfkB family.</text>
</comment>
<dbReference type="PROSITE" id="PS00584">
    <property type="entry name" value="PFKB_KINASES_2"/>
    <property type="match status" value="1"/>
</dbReference>
<name>A0A1C2G5Q3_LIMRT</name>
<evidence type="ECO:0000256" key="1">
    <source>
        <dbReference type="ARBA" id="ARBA00010688"/>
    </source>
</evidence>
<reference evidence="6 7" key="1">
    <citation type="submission" date="2016-08" db="EMBL/GenBank/DDBJ databases">
        <title>Probiotic bacterium isolated from chicken gut.</title>
        <authorList>
            <person name="Levy J.L."/>
            <person name="Hassan H.M."/>
            <person name="Mendoza M.A."/>
        </authorList>
    </citation>
    <scope>NUCLEOTIDE SEQUENCE [LARGE SCALE GENOMIC DNA]</scope>
    <source>
        <strain evidence="6 7">P43</strain>
    </source>
</reference>
<dbReference type="Gene3D" id="3.40.1190.20">
    <property type="match status" value="1"/>
</dbReference>
<dbReference type="RefSeq" id="WP_066036022.1">
    <property type="nucleotide sequence ID" value="NZ_CP136906.1"/>
</dbReference>
<keyword evidence="3 4" id="KW-0418">Kinase</keyword>
<dbReference type="GO" id="GO:0016301">
    <property type="term" value="F:kinase activity"/>
    <property type="evidence" value="ECO:0007669"/>
    <property type="project" value="UniProtKB-KW"/>
</dbReference>
<gene>
    <name evidence="6" type="ORF">BFD03_09340</name>
</gene>
<evidence type="ECO:0000256" key="2">
    <source>
        <dbReference type="ARBA" id="ARBA00022679"/>
    </source>
</evidence>
<proteinExistence type="inferred from homology"/>
<comment type="caution">
    <text evidence="6">The sequence shown here is derived from an EMBL/GenBank/DDBJ whole genome shotgun (WGS) entry which is preliminary data.</text>
</comment>